<comment type="caution">
    <text evidence="1">The sequence shown here is derived from an EMBL/GenBank/DDBJ whole genome shotgun (WGS) entry which is preliminary data.</text>
</comment>
<evidence type="ECO:0000313" key="1">
    <source>
        <dbReference type="EMBL" id="PTH79195.1"/>
    </source>
</evidence>
<gene>
    <name evidence="1" type="ORF">DAA48_22450</name>
</gene>
<sequence length="133" mass="15485">MIRNELCKLLKELDFSFDGRASSSIIVMEWIDRWVNNYYDEKKLRVDDLFGDAIDVRLAQKALVLSQIEDLVAKELCGNPFLDFNATSMRILSVVFSHIEEEFIPDFLAEDHDLMFFFRVKKNSILALSSIKD</sequence>
<organism evidence="1 2">
    <name type="scientific">Aeromonas veronii</name>
    <dbReference type="NCBI Taxonomy" id="654"/>
    <lineage>
        <taxon>Bacteria</taxon>
        <taxon>Pseudomonadati</taxon>
        <taxon>Pseudomonadota</taxon>
        <taxon>Gammaproteobacteria</taxon>
        <taxon>Aeromonadales</taxon>
        <taxon>Aeromonadaceae</taxon>
        <taxon>Aeromonas</taxon>
    </lineage>
</organism>
<protein>
    <submittedName>
        <fullName evidence="1">Uncharacterized protein</fullName>
    </submittedName>
</protein>
<accession>A0A2T4MX92</accession>
<evidence type="ECO:0000313" key="2">
    <source>
        <dbReference type="Proteomes" id="UP000241986"/>
    </source>
</evidence>
<dbReference type="Proteomes" id="UP000241986">
    <property type="component" value="Unassembled WGS sequence"/>
</dbReference>
<dbReference type="EMBL" id="PZKL01000045">
    <property type="protein sequence ID" value="PTH79195.1"/>
    <property type="molecule type" value="Genomic_DNA"/>
</dbReference>
<dbReference type="RefSeq" id="WP_107684842.1">
    <property type="nucleotide sequence ID" value="NZ_PZKL01000045.1"/>
</dbReference>
<dbReference type="AlphaFoldDB" id="A0A2T4MX92"/>
<reference evidence="1 2" key="1">
    <citation type="submission" date="2018-03" db="EMBL/GenBank/DDBJ databases">
        <title>Aeromonas veronii whole genome sequencing and analysis.</title>
        <authorList>
            <person name="Xie H."/>
            <person name="Liu T."/>
            <person name="Wang K."/>
        </authorList>
    </citation>
    <scope>NUCLEOTIDE SEQUENCE [LARGE SCALE GENOMIC DNA]</scope>
    <source>
        <strain evidence="1 2">XH.VA.1</strain>
    </source>
</reference>
<proteinExistence type="predicted"/>
<name>A0A2T4MX92_AERVE</name>